<dbReference type="Proteomes" id="UP000887580">
    <property type="component" value="Unplaced"/>
</dbReference>
<accession>A0AC35GB66</accession>
<evidence type="ECO:0000313" key="2">
    <source>
        <dbReference type="WBParaSite" id="PS1159_v2.g3113.t1"/>
    </source>
</evidence>
<organism evidence="1 2">
    <name type="scientific">Panagrolaimus sp. PS1159</name>
    <dbReference type="NCBI Taxonomy" id="55785"/>
    <lineage>
        <taxon>Eukaryota</taxon>
        <taxon>Metazoa</taxon>
        <taxon>Ecdysozoa</taxon>
        <taxon>Nematoda</taxon>
        <taxon>Chromadorea</taxon>
        <taxon>Rhabditida</taxon>
        <taxon>Tylenchina</taxon>
        <taxon>Panagrolaimomorpha</taxon>
        <taxon>Panagrolaimoidea</taxon>
        <taxon>Panagrolaimidae</taxon>
        <taxon>Panagrolaimus</taxon>
    </lineage>
</organism>
<protein>
    <submittedName>
        <fullName evidence="2">Histone H2A</fullName>
    </submittedName>
</protein>
<evidence type="ECO:0000313" key="1">
    <source>
        <dbReference type="Proteomes" id="UP000887580"/>
    </source>
</evidence>
<proteinExistence type="predicted"/>
<reference evidence="2" key="1">
    <citation type="submission" date="2022-11" db="UniProtKB">
        <authorList>
            <consortium name="WormBaseParasite"/>
        </authorList>
    </citation>
    <scope>IDENTIFICATION</scope>
</reference>
<name>A0AC35GB66_9BILA</name>
<sequence>TIAESVVGGAVPVQTADAVLTHFNCILRLILMAAKDNRVACGRTEISVEDIRIAIKKLGLGTCLGFELEHRANFRTTMSLPHEIKSVPK</sequence>
<dbReference type="WBParaSite" id="PS1159_v2.g3113.t1">
    <property type="protein sequence ID" value="PS1159_v2.g3113.t1"/>
    <property type="gene ID" value="PS1159_v2.g3113"/>
</dbReference>